<evidence type="ECO:0000256" key="1">
    <source>
        <dbReference type="ARBA" id="ARBA00004442"/>
    </source>
</evidence>
<evidence type="ECO:0008006" key="11">
    <source>
        <dbReference type="Google" id="ProtNLM"/>
    </source>
</evidence>
<comment type="subcellular location">
    <subcellularLocation>
        <location evidence="1">Cell outer membrane</location>
    </subcellularLocation>
</comment>
<organism evidence="9 10">
    <name type="scientific">Desulfomicrobium orale DSM 12838</name>
    <dbReference type="NCBI Taxonomy" id="888061"/>
    <lineage>
        <taxon>Bacteria</taxon>
        <taxon>Pseudomonadati</taxon>
        <taxon>Thermodesulfobacteriota</taxon>
        <taxon>Desulfovibrionia</taxon>
        <taxon>Desulfovibrionales</taxon>
        <taxon>Desulfomicrobiaceae</taxon>
        <taxon>Desulfomicrobium</taxon>
    </lineage>
</organism>
<evidence type="ECO:0000259" key="8">
    <source>
        <dbReference type="PROSITE" id="PS51123"/>
    </source>
</evidence>
<dbReference type="RefSeq" id="WP_066606455.1">
    <property type="nucleotide sequence ID" value="NZ_CP014230.1"/>
</dbReference>
<dbReference type="InterPro" id="IPR028974">
    <property type="entry name" value="TSP_type-3_rpt"/>
</dbReference>
<feature type="domain" description="OmpA-like" evidence="8">
    <location>
        <begin position="253"/>
        <end position="371"/>
    </location>
</feature>
<name>A0A0X8JQT7_9BACT</name>
<feature type="domain" description="VWFA" evidence="7">
    <location>
        <begin position="33"/>
        <end position="213"/>
    </location>
</feature>
<dbReference type="InterPro" id="IPR006690">
    <property type="entry name" value="OMPA-like_CS"/>
</dbReference>
<dbReference type="Pfam" id="PF00691">
    <property type="entry name" value="OmpA"/>
    <property type="match status" value="1"/>
</dbReference>
<dbReference type="Gene3D" id="3.40.50.410">
    <property type="entry name" value="von Willebrand factor, type A domain"/>
    <property type="match status" value="1"/>
</dbReference>
<feature type="compositionally biased region" description="Basic and acidic residues" evidence="5">
    <location>
        <begin position="236"/>
        <end position="245"/>
    </location>
</feature>
<dbReference type="InterPro" id="IPR050330">
    <property type="entry name" value="Bact_OuterMem_StrucFunc"/>
</dbReference>
<accession>A0A0X8JQT7</accession>
<dbReference type="SUPFAM" id="SSF103647">
    <property type="entry name" value="TSP type-3 repeat"/>
    <property type="match status" value="1"/>
</dbReference>
<feature type="signal peptide" evidence="6">
    <location>
        <begin position="1"/>
        <end position="24"/>
    </location>
</feature>
<dbReference type="SUPFAM" id="SSF103088">
    <property type="entry name" value="OmpA-like"/>
    <property type="match status" value="1"/>
</dbReference>
<keyword evidence="2 4" id="KW-0472">Membrane</keyword>
<dbReference type="AlphaFoldDB" id="A0A0X8JQT7"/>
<dbReference type="PROSITE" id="PS01068">
    <property type="entry name" value="OMPA_1"/>
    <property type="match status" value="1"/>
</dbReference>
<dbReference type="CDD" id="cd07185">
    <property type="entry name" value="OmpA_C-like"/>
    <property type="match status" value="1"/>
</dbReference>
<feature type="region of interest" description="Disordered" evidence="5">
    <location>
        <begin position="221"/>
        <end position="245"/>
    </location>
</feature>
<dbReference type="InterPro" id="IPR006664">
    <property type="entry name" value="OMP_bac"/>
</dbReference>
<dbReference type="STRING" id="888061.AXF15_09380"/>
<dbReference type="Pfam" id="PF00092">
    <property type="entry name" value="VWA"/>
    <property type="match status" value="1"/>
</dbReference>
<evidence type="ECO:0000256" key="2">
    <source>
        <dbReference type="ARBA" id="ARBA00023136"/>
    </source>
</evidence>
<evidence type="ECO:0000313" key="9">
    <source>
        <dbReference type="EMBL" id="AMD93284.1"/>
    </source>
</evidence>
<dbReference type="OrthoDB" id="9805566at2"/>
<dbReference type="InterPro" id="IPR006665">
    <property type="entry name" value="OmpA-like"/>
</dbReference>
<dbReference type="PANTHER" id="PTHR30329:SF21">
    <property type="entry name" value="LIPOPROTEIN YIAD-RELATED"/>
    <property type="match status" value="1"/>
</dbReference>
<dbReference type="GO" id="GO:0005509">
    <property type="term" value="F:calcium ion binding"/>
    <property type="evidence" value="ECO:0007669"/>
    <property type="project" value="InterPro"/>
</dbReference>
<keyword evidence="3" id="KW-0998">Cell outer membrane</keyword>
<dbReference type="PROSITE" id="PS50234">
    <property type="entry name" value="VWFA"/>
    <property type="match status" value="1"/>
</dbReference>
<dbReference type="KEGG" id="doa:AXF15_09380"/>
<evidence type="ECO:0000313" key="10">
    <source>
        <dbReference type="Proteomes" id="UP000063964"/>
    </source>
</evidence>
<dbReference type="GO" id="GO:0009279">
    <property type="term" value="C:cell outer membrane"/>
    <property type="evidence" value="ECO:0007669"/>
    <property type="project" value="UniProtKB-SubCell"/>
</dbReference>
<dbReference type="InterPro" id="IPR036737">
    <property type="entry name" value="OmpA-like_sf"/>
</dbReference>
<dbReference type="InterPro" id="IPR036465">
    <property type="entry name" value="vWFA_dom_sf"/>
</dbReference>
<dbReference type="PANTHER" id="PTHR30329">
    <property type="entry name" value="STATOR ELEMENT OF FLAGELLAR MOTOR COMPLEX"/>
    <property type="match status" value="1"/>
</dbReference>
<evidence type="ECO:0000256" key="4">
    <source>
        <dbReference type="PROSITE-ProRule" id="PRU00473"/>
    </source>
</evidence>
<dbReference type="Gene3D" id="3.30.1330.60">
    <property type="entry name" value="OmpA-like domain"/>
    <property type="match status" value="1"/>
</dbReference>
<feature type="chain" id="PRO_5007067613" description="Flagellar motor protein MotB" evidence="6">
    <location>
        <begin position="25"/>
        <end position="374"/>
    </location>
</feature>
<dbReference type="CDD" id="cd00198">
    <property type="entry name" value="vWFA"/>
    <property type="match status" value="1"/>
</dbReference>
<gene>
    <name evidence="9" type="ORF">AXF15_09380</name>
</gene>
<keyword evidence="10" id="KW-1185">Reference proteome</keyword>
<proteinExistence type="predicted"/>
<sequence length="374" mass="39778">MKVSKLAVLCLLLAMFAASTAVSAGTYAPKVDNFIFLVDTSGSMDENYVGTKEKKVVLAKSIMERINSNLMELGYKGALATAAPAREIQALETYSSAGFGASIAKLPTVIGSRPTPLGEGLKALEPALQGVSGRNAVIILSDGRENTGTDSVQVASDLAEKYGVCFHTISFADSVAGNQPLLDSITNAKPCGVAVSAEQIADDAALQQFIKDVFYEAAAPAAPVDGDDDGDGVPNSRDKCPDTPRDLAVDADGCPIPVKMQLKVLFDFDKSEVKSIYHQELANFAEFAKQYPGVDIEIGGHTDSVGKAAYNQKLSERRAKSVRAYLVEKLGMDGARLTAVGYGMTQPIADNKTKDGRAQNRRIEAVLKGVYQKR</sequence>
<dbReference type="SUPFAM" id="SSF53300">
    <property type="entry name" value="vWA-like"/>
    <property type="match status" value="1"/>
</dbReference>
<protein>
    <recommendedName>
        <fullName evidence="11">Flagellar motor protein MotB</fullName>
    </recommendedName>
</protein>
<reference evidence="10" key="1">
    <citation type="submission" date="2016-02" db="EMBL/GenBank/DDBJ databases">
        <authorList>
            <person name="Holder M.E."/>
            <person name="Ajami N.J."/>
            <person name="Petrosino J.F."/>
        </authorList>
    </citation>
    <scope>NUCLEOTIDE SEQUENCE [LARGE SCALE GENOMIC DNA]</scope>
    <source>
        <strain evidence="10">DSM 12838</strain>
    </source>
</reference>
<evidence type="ECO:0000256" key="5">
    <source>
        <dbReference type="SAM" id="MobiDB-lite"/>
    </source>
</evidence>
<dbReference type="PROSITE" id="PS51123">
    <property type="entry name" value="OMPA_2"/>
    <property type="match status" value="1"/>
</dbReference>
<dbReference type="EMBL" id="CP014230">
    <property type="protein sequence ID" value="AMD93284.1"/>
    <property type="molecule type" value="Genomic_DNA"/>
</dbReference>
<keyword evidence="6" id="KW-0732">Signal</keyword>
<dbReference type="PRINTS" id="PR01021">
    <property type="entry name" value="OMPADOMAIN"/>
</dbReference>
<dbReference type="Proteomes" id="UP000063964">
    <property type="component" value="Chromosome"/>
</dbReference>
<evidence type="ECO:0000259" key="7">
    <source>
        <dbReference type="PROSITE" id="PS50234"/>
    </source>
</evidence>
<evidence type="ECO:0000256" key="6">
    <source>
        <dbReference type="SAM" id="SignalP"/>
    </source>
</evidence>
<dbReference type="InterPro" id="IPR002035">
    <property type="entry name" value="VWF_A"/>
</dbReference>
<evidence type="ECO:0000256" key="3">
    <source>
        <dbReference type="ARBA" id="ARBA00023237"/>
    </source>
</evidence>